<comment type="caution">
    <text evidence="2">The sequence shown here is derived from an EMBL/GenBank/DDBJ whole genome shotgun (WGS) entry which is preliminary data.</text>
</comment>
<feature type="compositionally biased region" description="Polar residues" evidence="1">
    <location>
        <begin position="80"/>
        <end position="91"/>
    </location>
</feature>
<accession>A0A8J6EBP8</accession>
<protein>
    <submittedName>
        <fullName evidence="2">Uncharacterized protein</fullName>
    </submittedName>
</protein>
<reference evidence="2" key="1">
    <citation type="thesis" date="2020" institute="ProQuest LLC" country="789 East Eisenhower Parkway, Ann Arbor, MI, USA">
        <title>Comparative Genomics and Chromosome Evolution.</title>
        <authorList>
            <person name="Mudd A.B."/>
        </authorList>
    </citation>
    <scope>NUCLEOTIDE SEQUENCE</scope>
    <source>
        <strain evidence="2">HN-11 Male</strain>
        <tissue evidence="2">Kidney and liver</tissue>
    </source>
</reference>
<evidence type="ECO:0000313" key="3">
    <source>
        <dbReference type="Proteomes" id="UP000770717"/>
    </source>
</evidence>
<sequence length="91" mass="9468">MRGQCFIHFNGVKGSHLGISIASLIMNGVLVHLCDQFSVQVSSSLWGIQLPRREEDGGPGIPDLEISGGGGGGGIFSETPGRSVNYPLSNG</sequence>
<organism evidence="2 3">
    <name type="scientific">Eleutherodactylus coqui</name>
    <name type="common">Puerto Rican coqui</name>
    <dbReference type="NCBI Taxonomy" id="57060"/>
    <lineage>
        <taxon>Eukaryota</taxon>
        <taxon>Metazoa</taxon>
        <taxon>Chordata</taxon>
        <taxon>Craniata</taxon>
        <taxon>Vertebrata</taxon>
        <taxon>Euteleostomi</taxon>
        <taxon>Amphibia</taxon>
        <taxon>Batrachia</taxon>
        <taxon>Anura</taxon>
        <taxon>Neobatrachia</taxon>
        <taxon>Hyloidea</taxon>
        <taxon>Eleutherodactylidae</taxon>
        <taxon>Eleutherodactylinae</taxon>
        <taxon>Eleutherodactylus</taxon>
        <taxon>Eleutherodactylus</taxon>
    </lineage>
</organism>
<dbReference type="Proteomes" id="UP000770717">
    <property type="component" value="Unassembled WGS sequence"/>
</dbReference>
<evidence type="ECO:0000256" key="1">
    <source>
        <dbReference type="SAM" id="MobiDB-lite"/>
    </source>
</evidence>
<dbReference type="EMBL" id="WNTK01052893">
    <property type="protein sequence ID" value="KAG9460616.1"/>
    <property type="molecule type" value="Genomic_DNA"/>
</dbReference>
<dbReference type="AlphaFoldDB" id="A0A8J6EBP8"/>
<gene>
    <name evidence="2" type="ORF">GDO78_020652</name>
</gene>
<keyword evidence="3" id="KW-1185">Reference proteome</keyword>
<proteinExistence type="predicted"/>
<name>A0A8J6EBP8_ELECQ</name>
<evidence type="ECO:0000313" key="2">
    <source>
        <dbReference type="EMBL" id="KAG9460616.1"/>
    </source>
</evidence>
<feature type="region of interest" description="Disordered" evidence="1">
    <location>
        <begin position="56"/>
        <end position="91"/>
    </location>
</feature>